<gene>
    <name evidence="5" type="ORF">HMPREF9103_00558</name>
</gene>
<sequence length="254" mass="29236">MLLLKLRERLLSLGFFEFHRLFSQFALLTKSNCYNGSIPFWSFNNNMTKEFILTMKEQLLDLAKKRRSIYALGRNVDQTPDEIASLIKENIKWAPTPFNNQTTRAVILFGANHEKLWDIVAKRLKSEVPTEEAYQKTLNKINGFKAAFGTVMFYTDTDVVRRFENDFALYADNFADWSEQAQGNAQFAVWTSLAENGIGANLQHYNPLIDDEVREAFGIPAHWNLRAQLDFGSIEGPAGEKEFMDDADRFKVLK</sequence>
<protein>
    <submittedName>
        <fullName evidence="5">Nitroreductase family protein</fullName>
    </submittedName>
</protein>
<dbReference type="GO" id="GO:0034599">
    <property type="term" value="P:cellular response to oxidative stress"/>
    <property type="evidence" value="ECO:0007669"/>
    <property type="project" value="InterPro"/>
</dbReference>
<dbReference type="PATRIC" id="fig|797515.3.peg.517"/>
<dbReference type="FunFam" id="3.40.109.10:FF:000001">
    <property type="entry name" value="Nitroreductase family"/>
    <property type="match status" value="1"/>
</dbReference>
<proteinExistence type="predicted"/>
<dbReference type="PANTHER" id="PTHR43035:SF1">
    <property type="entry name" value="FATTY ACID REPRESSION MUTANT PROTEIN 2-RELATED"/>
    <property type="match status" value="1"/>
</dbReference>
<dbReference type="STRING" id="797515.HMPREF9103_00558"/>
<evidence type="ECO:0000256" key="1">
    <source>
        <dbReference type="ARBA" id="ARBA00004496"/>
    </source>
</evidence>
<dbReference type="Pfam" id="PF00881">
    <property type="entry name" value="Nitroreductase"/>
    <property type="match status" value="1"/>
</dbReference>
<evidence type="ECO:0000313" key="6">
    <source>
        <dbReference type="Proteomes" id="UP000004625"/>
    </source>
</evidence>
<organism evidence="5 6">
    <name type="scientific">Lentilactobacillus parafarraginis F0439</name>
    <dbReference type="NCBI Taxonomy" id="797515"/>
    <lineage>
        <taxon>Bacteria</taxon>
        <taxon>Bacillati</taxon>
        <taxon>Bacillota</taxon>
        <taxon>Bacilli</taxon>
        <taxon>Lactobacillales</taxon>
        <taxon>Lactobacillaceae</taxon>
        <taxon>Lentilactobacillus</taxon>
    </lineage>
</organism>
<keyword evidence="2" id="KW-0963">Cytoplasm</keyword>
<reference evidence="5 6" key="1">
    <citation type="submission" date="2011-09" db="EMBL/GenBank/DDBJ databases">
        <authorList>
            <person name="Weinstock G."/>
            <person name="Sodergren E."/>
            <person name="Clifton S."/>
            <person name="Fulton L."/>
            <person name="Fulton B."/>
            <person name="Courtney L."/>
            <person name="Fronick C."/>
            <person name="Harrison M."/>
            <person name="Strong C."/>
            <person name="Farmer C."/>
            <person name="Delahaunty K."/>
            <person name="Markovic C."/>
            <person name="Hall O."/>
            <person name="Minx P."/>
            <person name="Tomlinson C."/>
            <person name="Mitreva M."/>
            <person name="Hou S."/>
            <person name="Chen J."/>
            <person name="Wollam A."/>
            <person name="Pepin K.H."/>
            <person name="Johnson M."/>
            <person name="Bhonagiri V."/>
            <person name="Zhang X."/>
            <person name="Suruliraj S."/>
            <person name="Warren W."/>
            <person name="Chinwalla A."/>
            <person name="Mardis E.R."/>
            <person name="Wilson R.K."/>
        </authorList>
    </citation>
    <scope>NUCLEOTIDE SEQUENCE [LARGE SCALE GENOMIC DNA]</scope>
    <source>
        <strain evidence="5 6">F0439</strain>
    </source>
</reference>
<evidence type="ECO:0000313" key="5">
    <source>
        <dbReference type="EMBL" id="EHM00428.1"/>
    </source>
</evidence>
<dbReference type="eggNOG" id="COG3560">
    <property type="taxonomic scope" value="Bacteria"/>
</dbReference>
<keyword evidence="6" id="KW-1185">Reference proteome</keyword>
<dbReference type="HOGENOM" id="CLU_073125_0_1_9"/>
<dbReference type="PANTHER" id="PTHR43035">
    <property type="entry name" value="FATTY ACID REPRESSION MUTANT PROTEIN 2-RELATED"/>
    <property type="match status" value="1"/>
</dbReference>
<dbReference type="GO" id="GO:0005737">
    <property type="term" value="C:cytoplasm"/>
    <property type="evidence" value="ECO:0007669"/>
    <property type="project" value="UniProtKB-SubCell"/>
</dbReference>
<dbReference type="InterPro" id="IPR029479">
    <property type="entry name" value="Nitroreductase"/>
</dbReference>
<name>G9ZLG0_9LACO</name>
<dbReference type="GO" id="GO:0016491">
    <property type="term" value="F:oxidoreductase activity"/>
    <property type="evidence" value="ECO:0007669"/>
    <property type="project" value="UniProtKB-KW"/>
</dbReference>
<dbReference type="SUPFAM" id="SSF55469">
    <property type="entry name" value="FMN-dependent nitroreductase-like"/>
    <property type="match status" value="1"/>
</dbReference>
<dbReference type="Proteomes" id="UP000004625">
    <property type="component" value="Unassembled WGS sequence"/>
</dbReference>
<dbReference type="CDD" id="cd02140">
    <property type="entry name" value="Frm2-like"/>
    <property type="match status" value="1"/>
</dbReference>
<accession>G9ZLG0</accession>
<dbReference type="InterPro" id="IPR000415">
    <property type="entry name" value="Nitroreductase-like"/>
</dbReference>
<evidence type="ECO:0000256" key="2">
    <source>
        <dbReference type="ARBA" id="ARBA00022490"/>
    </source>
</evidence>
<dbReference type="InterPro" id="IPR033877">
    <property type="entry name" value="Frm2/Hbn1"/>
</dbReference>
<dbReference type="EMBL" id="AGEY01000026">
    <property type="protein sequence ID" value="EHM00428.1"/>
    <property type="molecule type" value="Genomic_DNA"/>
</dbReference>
<comment type="subcellular location">
    <subcellularLocation>
        <location evidence="1">Cytoplasm</location>
    </subcellularLocation>
</comment>
<evidence type="ECO:0000259" key="4">
    <source>
        <dbReference type="Pfam" id="PF00881"/>
    </source>
</evidence>
<evidence type="ECO:0000256" key="3">
    <source>
        <dbReference type="ARBA" id="ARBA00023002"/>
    </source>
</evidence>
<feature type="domain" description="Nitroreductase" evidence="4">
    <location>
        <begin position="64"/>
        <end position="232"/>
    </location>
</feature>
<dbReference type="AlphaFoldDB" id="G9ZLG0"/>
<keyword evidence="3" id="KW-0560">Oxidoreductase</keyword>
<comment type="caution">
    <text evidence="5">The sequence shown here is derived from an EMBL/GenBank/DDBJ whole genome shotgun (WGS) entry which is preliminary data.</text>
</comment>
<dbReference type="Gene3D" id="3.40.109.10">
    <property type="entry name" value="NADH Oxidase"/>
    <property type="match status" value="1"/>
</dbReference>